<evidence type="ECO:0000256" key="10">
    <source>
        <dbReference type="ARBA" id="ARBA00023010"/>
    </source>
</evidence>
<evidence type="ECO:0000256" key="3">
    <source>
        <dbReference type="ARBA" id="ARBA00010102"/>
    </source>
</evidence>
<feature type="repeat" description="WD" evidence="14">
    <location>
        <begin position="22"/>
        <end position="63"/>
    </location>
</feature>
<dbReference type="PROSITE" id="PS50294">
    <property type="entry name" value="WD_REPEATS_REGION"/>
    <property type="match status" value="2"/>
</dbReference>
<dbReference type="GO" id="GO:0032008">
    <property type="term" value="P:positive regulation of TOR signaling"/>
    <property type="evidence" value="ECO:0007669"/>
    <property type="project" value="TreeGrafter"/>
</dbReference>
<reference evidence="15" key="1">
    <citation type="journal article" date="2019" name="Sci. Rep.">
        <title>No signal of deleterious mutation accumulation in conserved gene sequences of extant asexual hexapods.</title>
        <authorList>
            <person name="Brandt A."/>
            <person name="Bast J."/>
            <person name="Scheu S."/>
            <person name="Meusemann K."/>
            <person name="Donath A."/>
            <person name="Schuette K."/>
            <person name="Machida R."/>
            <person name="Kraaijeveld K."/>
        </authorList>
    </citation>
    <scope>NUCLEOTIDE SEQUENCE</scope>
    <source>
        <strain evidence="15">OG5435</strain>
    </source>
</reference>
<evidence type="ECO:0000256" key="8">
    <source>
        <dbReference type="ARBA" id="ARBA00022816"/>
    </source>
</evidence>
<dbReference type="GO" id="GO:0051028">
    <property type="term" value="P:mRNA transport"/>
    <property type="evidence" value="ECO:0007669"/>
    <property type="project" value="UniProtKB-KW"/>
</dbReference>
<dbReference type="PANTHER" id="PTHR11024">
    <property type="entry name" value="NUCLEAR PORE COMPLEX PROTEIN SEC13 / SEH1 FAMILY MEMBER"/>
    <property type="match status" value="1"/>
</dbReference>
<dbReference type="FunFam" id="2.130.10.10:FF:000017">
    <property type="entry name" value="SEC13 homolog (S. cerevisiae)"/>
    <property type="match status" value="1"/>
</dbReference>
<evidence type="ECO:0000256" key="13">
    <source>
        <dbReference type="ARBA" id="ARBA00023242"/>
    </source>
</evidence>
<protein>
    <recommendedName>
        <fullName evidence="4">Protein SEC13 homolog</fullName>
    </recommendedName>
</protein>
<dbReference type="GO" id="GO:0005764">
    <property type="term" value="C:lysosome"/>
    <property type="evidence" value="ECO:0007669"/>
    <property type="project" value="UniProtKB-SubCell"/>
</dbReference>
<evidence type="ECO:0000256" key="11">
    <source>
        <dbReference type="ARBA" id="ARBA00023132"/>
    </source>
</evidence>
<dbReference type="EMBL" id="MH799981">
    <property type="protein sequence ID" value="QBH74139.1"/>
    <property type="molecule type" value="mRNA"/>
</dbReference>
<evidence type="ECO:0000256" key="12">
    <source>
        <dbReference type="ARBA" id="ARBA00023228"/>
    </source>
</evidence>
<comment type="similarity">
    <text evidence="3">Belongs to the WD repeat SEC13 family.</text>
</comment>
<keyword evidence="7" id="KW-0677">Repeat</keyword>
<evidence type="ECO:0000256" key="9">
    <source>
        <dbReference type="ARBA" id="ARBA00022927"/>
    </source>
</evidence>
<comment type="subcellular location">
    <subcellularLocation>
        <location evidence="1">Lysosome</location>
    </subcellularLocation>
    <subcellularLocation>
        <location evidence="2">Nucleus</location>
        <location evidence="2">Nuclear pore complex</location>
    </subcellularLocation>
</comment>
<keyword evidence="5" id="KW-0813">Transport</keyword>
<evidence type="ECO:0000256" key="4">
    <source>
        <dbReference type="ARBA" id="ARBA00019195"/>
    </source>
</evidence>
<evidence type="ECO:0000256" key="2">
    <source>
        <dbReference type="ARBA" id="ARBA00004567"/>
    </source>
</evidence>
<evidence type="ECO:0000256" key="5">
    <source>
        <dbReference type="ARBA" id="ARBA00022448"/>
    </source>
</evidence>
<keyword evidence="12" id="KW-0458">Lysosome</keyword>
<dbReference type="GO" id="GO:0090114">
    <property type="term" value="P:COPII-coated vesicle budding"/>
    <property type="evidence" value="ECO:0007669"/>
    <property type="project" value="TreeGrafter"/>
</dbReference>
<dbReference type="SMART" id="SM00320">
    <property type="entry name" value="WD40"/>
    <property type="match status" value="6"/>
</dbReference>
<name>A0A481SZU8_9INSE</name>
<dbReference type="InterPro" id="IPR036322">
    <property type="entry name" value="WD40_repeat_dom_sf"/>
</dbReference>
<dbReference type="InterPro" id="IPR001680">
    <property type="entry name" value="WD40_rpt"/>
</dbReference>
<evidence type="ECO:0000256" key="14">
    <source>
        <dbReference type="PROSITE-ProRule" id="PRU00221"/>
    </source>
</evidence>
<keyword evidence="11" id="KW-0906">Nuclear pore complex</keyword>
<dbReference type="Pfam" id="PF00400">
    <property type="entry name" value="WD40"/>
    <property type="match status" value="5"/>
</dbReference>
<dbReference type="AlphaFoldDB" id="A0A481SZU8"/>
<keyword evidence="6 14" id="KW-0853">WD repeat</keyword>
<proteinExistence type="evidence at transcript level"/>
<dbReference type="GO" id="GO:0030127">
    <property type="term" value="C:COPII vesicle coat"/>
    <property type="evidence" value="ECO:0007669"/>
    <property type="project" value="TreeGrafter"/>
</dbReference>
<dbReference type="InterPro" id="IPR037363">
    <property type="entry name" value="Sec13/Seh1_fam"/>
</dbReference>
<organism evidence="15">
    <name type="scientific">Nicoletia phytophila</name>
    <dbReference type="NCBI Taxonomy" id="1350298"/>
    <lineage>
        <taxon>Eukaryota</taxon>
        <taxon>Metazoa</taxon>
        <taxon>Ecdysozoa</taxon>
        <taxon>Arthropoda</taxon>
        <taxon>Hexapoda</taxon>
        <taxon>Insecta</taxon>
        <taxon>Zygentoma</taxon>
        <taxon>Nicoletiidae</taxon>
        <taxon>Nicoletia</taxon>
    </lineage>
</organism>
<dbReference type="GO" id="GO:0005198">
    <property type="term" value="F:structural molecule activity"/>
    <property type="evidence" value="ECO:0007669"/>
    <property type="project" value="InterPro"/>
</dbReference>
<evidence type="ECO:0000256" key="6">
    <source>
        <dbReference type="ARBA" id="ARBA00022574"/>
    </source>
</evidence>
<keyword evidence="10" id="KW-0811">Translocation</keyword>
<dbReference type="GO" id="GO:0031080">
    <property type="term" value="C:nuclear pore outer ring"/>
    <property type="evidence" value="ECO:0007669"/>
    <property type="project" value="TreeGrafter"/>
</dbReference>
<dbReference type="SUPFAM" id="SSF50978">
    <property type="entry name" value="WD40 repeat-like"/>
    <property type="match status" value="1"/>
</dbReference>
<keyword evidence="9" id="KW-0653">Protein transport</keyword>
<dbReference type="GO" id="GO:0032527">
    <property type="term" value="P:protein exit from endoplasmic reticulum"/>
    <property type="evidence" value="ECO:0007669"/>
    <property type="project" value="TreeGrafter"/>
</dbReference>
<dbReference type="GO" id="GO:0006606">
    <property type="term" value="P:protein import into nucleus"/>
    <property type="evidence" value="ECO:0007669"/>
    <property type="project" value="TreeGrafter"/>
</dbReference>
<accession>A0A481SZU8</accession>
<evidence type="ECO:0000256" key="1">
    <source>
        <dbReference type="ARBA" id="ARBA00004371"/>
    </source>
</evidence>
<feature type="repeat" description="WD" evidence="14">
    <location>
        <begin position="219"/>
        <end position="264"/>
    </location>
</feature>
<feature type="repeat" description="WD" evidence="14">
    <location>
        <begin position="66"/>
        <end position="100"/>
    </location>
</feature>
<keyword evidence="8" id="KW-0509">mRNA transport</keyword>
<evidence type="ECO:0000313" key="15">
    <source>
        <dbReference type="EMBL" id="QBH74139.1"/>
    </source>
</evidence>
<sequence>MVVTTTQENNQVCEMSVVSTIDTGHEDIVHDAAMDFYGTRLATCSSDHSVKIFDIKNGSHTLIADLQGHDGPVWQVAWAHPKFGNLLASCSYDRRVVIWKESGQWSKIYEYGNHDSSVNSVSWAPPEFGLILACASSDGSVTIIYNTGSGNWEVKTIPNAHTIGCNAVSWSPAVATNLEFDAANPQQQSLVKHIVTGGCDHLVKVWKEEDEQWVEAAKLEGHSDWVRDVAWAPSIGLPRSVIASCSQDRRVIIWSSDNKTTWKSVVMHTFDDVVWNVSWSLTGNILAVSGGDNKVSLWKESTDGHWSCISEVNKDEKKASGNEQ</sequence>
<dbReference type="InterPro" id="IPR015943">
    <property type="entry name" value="WD40/YVTN_repeat-like_dom_sf"/>
</dbReference>
<dbReference type="Gene3D" id="2.130.10.10">
    <property type="entry name" value="YVTN repeat-like/Quinoprotein amine dehydrogenase"/>
    <property type="match status" value="1"/>
</dbReference>
<evidence type="ECO:0000256" key="7">
    <source>
        <dbReference type="ARBA" id="ARBA00022737"/>
    </source>
</evidence>
<dbReference type="PANTHER" id="PTHR11024:SF2">
    <property type="entry name" value="PROTEIN SEC13 HOMOLOG"/>
    <property type="match status" value="1"/>
</dbReference>
<dbReference type="PROSITE" id="PS50082">
    <property type="entry name" value="WD_REPEATS_2"/>
    <property type="match status" value="3"/>
</dbReference>
<keyword evidence="13" id="KW-0539">Nucleus</keyword>